<name>A0ABQ5JD82_9ASTR</name>
<proteinExistence type="predicted"/>
<sequence>MLIGQADKYLSGPLCSITQAKETTELKTKKKSNPHSSKPNISLKVTVATANATKSLVASKLAEEQGYPGRKKVLDQNVKEEVKDDGFVAMEQVTFEKIMDEVDSKTQDAQENAESPYDITSRS</sequence>
<evidence type="ECO:0000313" key="3">
    <source>
        <dbReference type="Proteomes" id="UP001151760"/>
    </source>
</evidence>
<accession>A0ABQ5JD82</accession>
<evidence type="ECO:0000313" key="2">
    <source>
        <dbReference type="EMBL" id="GJU10507.1"/>
    </source>
</evidence>
<feature type="region of interest" description="Disordered" evidence="1">
    <location>
        <begin position="101"/>
        <end position="123"/>
    </location>
</feature>
<reference evidence="2" key="1">
    <citation type="journal article" date="2022" name="Int. J. Mol. Sci.">
        <title>Draft Genome of Tanacetum Coccineum: Genomic Comparison of Closely Related Tanacetum-Family Plants.</title>
        <authorList>
            <person name="Yamashiro T."/>
            <person name="Shiraishi A."/>
            <person name="Nakayama K."/>
            <person name="Satake H."/>
        </authorList>
    </citation>
    <scope>NUCLEOTIDE SEQUENCE</scope>
</reference>
<evidence type="ECO:0000256" key="1">
    <source>
        <dbReference type="SAM" id="MobiDB-lite"/>
    </source>
</evidence>
<feature type="compositionally biased region" description="Polar residues" evidence="1">
    <location>
        <begin position="109"/>
        <end position="123"/>
    </location>
</feature>
<reference evidence="2" key="2">
    <citation type="submission" date="2022-01" db="EMBL/GenBank/DDBJ databases">
        <authorList>
            <person name="Yamashiro T."/>
            <person name="Shiraishi A."/>
            <person name="Satake H."/>
            <person name="Nakayama K."/>
        </authorList>
    </citation>
    <scope>NUCLEOTIDE SEQUENCE</scope>
</reference>
<dbReference type="EMBL" id="BQNB010021833">
    <property type="protein sequence ID" value="GJU10507.1"/>
    <property type="molecule type" value="Genomic_DNA"/>
</dbReference>
<organism evidence="2 3">
    <name type="scientific">Tanacetum coccineum</name>
    <dbReference type="NCBI Taxonomy" id="301880"/>
    <lineage>
        <taxon>Eukaryota</taxon>
        <taxon>Viridiplantae</taxon>
        <taxon>Streptophyta</taxon>
        <taxon>Embryophyta</taxon>
        <taxon>Tracheophyta</taxon>
        <taxon>Spermatophyta</taxon>
        <taxon>Magnoliopsida</taxon>
        <taxon>eudicotyledons</taxon>
        <taxon>Gunneridae</taxon>
        <taxon>Pentapetalae</taxon>
        <taxon>asterids</taxon>
        <taxon>campanulids</taxon>
        <taxon>Asterales</taxon>
        <taxon>Asteraceae</taxon>
        <taxon>Asteroideae</taxon>
        <taxon>Anthemideae</taxon>
        <taxon>Anthemidinae</taxon>
        <taxon>Tanacetum</taxon>
    </lineage>
</organism>
<protein>
    <submittedName>
        <fullName evidence="2">Uncharacterized protein</fullName>
    </submittedName>
</protein>
<comment type="caution">
    <text evidence="2">The sequence shown here is derived from an EMBL/GenBank/DDBJ whole genome shotgun (WGS) entry which is preliminary data.</text>
</comment>
<dbReference type="Proteomes" id="UP001151760">
    <property type="component" value="Unassembled WGS sequence"/>
</dbReference>
<gene>
    <name evidence="2" type="ORF">Tco_1132903</name>
</gene>
<keyword evidence="3" id="KW-1185">Reference proteome</keyword>